<dbReference type="EMBL" id="HBHW01026646">
    <property type="protein sequence ID" value="CAE0052650.1"/>
    <property type="molecule type" value="Transcribed_RNA"/>
</dbReference>
<proteinExistence type="predicted"/>
<sequence>MPKWYLRQRNRESSRLDGEDCIDHGQGVYEKEAFARSPAIPPSLAVPVCQLLALQSGWQPTAAVNCSYRTLERFRDFLLARSWARCQQARFPPSLEDGLRKTIAQSGMRFSHATGLHSTWVSDSLSEPFPQLLFVPQHVMRHERISLGQRQSRKRKLVEVGNYIQRACSGRVVQRRVKSMKVANSGQQLSTGVFFKMSIEQDSPGDSILGHRCSASDDVHQMVGNVDEILETGPKYFNSMRTLRRKAPTFSSHLQNILKKSLATCATSKGCRLLCRGKADDNIM</sequence>
<accession>A0A7S3EHD5</accession>
<evidence type="ECO:0000313" key="1">
    <source>
        <dbReference type="EMBL" id="CAE0052650.1"/>
    </source>
</evidence>
<gene>
    <name evidence="1" type="ORF">RMAR00112_LOCUS20677</name>
</gene>
<protein>
    <submittedName>
        <fullName evidence="1">Uncharacterized protein</fullName>
    </submittedName>
</protein>
<organism evidence="1">
    <name type="scientific">Rhodosorus marinus</name>
    <dbReference type="NCBI Taxonomy" id="101924"/>
    <lineage>
        <taxon>Eukaryota</taxon>
        <taxon>Rhodophyta</taxon>
        <taxon>Stylonematophyceae</taxon>
        <taxon>Stylonematales</taxon>
        <taxon>Stylonemataceae</taxon>
        <taxon>Rhodosorus</taxon>
    </lineage>
</organism>
<reference evidence="1" key="1">
    <citation type="submission" date="2021-01" db="EMBL/GenBank/DDBJ databases">
        <authorList>
            <person name="Corre E."/>
            <person name="Pelletier E."/>
            <person name="Niang G."/>
            <person name="Scheremetjew M."/>
            <person name="Finn R."/>
            <person name="Kale V."/>
            <person name="Holt S."/>
            <person name="Cochrane G."/>
            <person name="Meng A."/>
            <person name="Brown T."/>
            <person name="Cohen L."/>
        </authorList>
    </citation>
    <scope>NUCLEOTIDE SEQUENCE</scope>
    <source>
        <strain evidence="1">CCMP 769</strain>
    </source>
</reference>
<dbReference type="AlphaFoldDB" id="A0A7S3EHD5"/>
<name>A0A7S3EHD5_9RHOD</name>